<dbReference type="Proteomes" id="UP000237271">
    <property type="component" value="Unassembled WGS sequence"/>
</dbReference>
<evidence type="ECO:0000313" key="2">
    <source>
        <dbReference type="Proteomes" id="UP000237271"/>
    </source>
</evidence>
<keyword evidence="2" id="KW-1185">Reference proteome</keyword>
<dbReference type="OrthoDB" id="128049at2759"/>
<comment type="caution">
    <text evidence="1">The sequence shown here is derived from an EMBL/GenBank/DDBJ whole genome shotgun (WGS) entry which is preliminary data.</text>
</comment>
<dbReference type="PANTHER" id="PTHR33714">
    <property type="entry name" value="COUNTING FACTOR-ASSOCIATED PROTEIN A-RELATED"/>
    <property type="match status" value="1"/>
</dbReference>
<proteinExistence type="predicted"/>
<dbReference type="EMBL" id="NCKW01000178">
    <property type="protein sequence ID" value="POM81075.1"/>
    <property type="molecule type" value="Genomic_DNA"/>
</dbReference>
<dbReference type="AlphaFoldDB" id="A0A2P4YTD2"/>
<accession>A0A2P4YTD2</accession>
<dbReference type="PANTHER" id="PTHR33714:SF3">
    <property type="entry name" value="COUNTING FACTOR-ASSOCIATED PROTEIN A-RELATED"/>
    <property type="match status" value="1"/>
</dbReference>
<reference evidence="1 2" key="1">
    <citation type="journal article" date="2017" name="Genome Biol. Evol.">
        <title>Phytophthora megakarya and P. palmivora, closely related causal agents of cacao black pod rot, underwent increases in genome sizes and gene numbers by different mechanisms.</title>
        <authorList>
            <person name="Ali S.S."/>
            <person name="Shao J."/>
            <person name="Lary D.J."/>
            <person name="Kronmiller B."/>
            <person name="Shen D."/>
            <person name="Strem M.D."/>
            <person name="Amoako-Attah I."/>
            <person name="Akrofi A.Y."/>
            <person name="Begoude B.A."/>
            <person name="Ten Hoopen G.M."/>
            <person name="Coulibaly K."/>
            <person name="Kebe B.I."/>
            <person name="Melnick R.L."/>
            <person name="Guiltinan M.J."/>
            <person name="Tyler B.M."/>
            <person name="Meinhardt L.W."/>
            <person name="Bailey B.A."/>
        </authorList>
    </citation>
    <scope>NUCLEOTIDE SEQUENCE [LARGE SCALE GENOMIC DNA]</scope>
    <source>
        <strain evidence="2">sbr112.9</strain>
    </source>
</reference>
<name>A0A2P4YTD2_9STRA</name>
<gene>
    <name evidence="1" type="ORF">PHPALM_1008</name>
</gene>
<sequence>MGSCGDINALIKTTVHRPDDECHTNYDRTQSTRLLFRDSLMIVKYDDPECTILSSEMVVTWEDALYGLCVGGNTTVFYQNYGSPDLTAVTVFEDNECSEKPVKITFTMWFGKCNASKDPGNSVCAPHGSSYHSVSCTPYYYDFASTTFSSNPYLLVAEFAGKSCTRLQSVVAYIADGSCQTNTDDTTSFMAIISEKSSASITTYIDSSCNIIDETTLINKRQLTETWFWSCYGSTSCNAGQSLCNKRFVFGGLSGSRSYGLMTAVVTYGTDSSCSQRAKKVSFTLELMCNSQSNNWNVVCEDIEGQHYVSYCTRYWSEGYDGFGLLDKAFGWPTAYLLVEEYDDSLGYCGDEYVLYNAVAYLLDEECQTNRDGKTSSQLMVGHSVTITKFADPLCTVITSQTEVSFRSARRRSCISSSRFTFRGPIPDLTAVAVFDDSLCSSNPVKLTFSQDFVCSAPQYPEKTTCGVDGTTLYSVSSCTSGHSGLTNEIFDTPYINVEEFWDSWCGGIERVAVYVADGACHTNTDDTTSFRATIRSEGSATIITYSDPACMSVDDDVKFTIQNSNWCTPYTNECNDEDGYGCSKRFSVGGLGGQPSNGRMNSISDCTDYHRGGPYDWFLERYLGYNPNMYVLLEVYDESCAFDFNLNNATAYLLDEECHSHSGTKSTKLSLGLSLTITEFDDPNCNEISIVREVPFMAAKNYDCVDDQVIAYLRGGIPDLTVKAIFADSACSGAPTKLAFAQYFKCEKPTTASCEQVSVNHFSVSDCTRDYVGVIANSFGSQNPYVIGVVKCKT</sequence>
<evidence type="ECO:0008006" key="3">
    <source>
        <dbReference type="Google" id="ProtNLM"/>
    </source>
</evidence>
<protein>
    <recommendedName>
        <fullName evidence="3">TKL protein kinase</fullName>
    </recommendedName>
</protein>
<organism evidence="1 2">
    <name type="scientific">Phytophthora palmivora</name>
    <dbReference type="NCBI Taxonomy" id="4796"/>
    <lineage>
        <taxon>Eukaryota</taxon>
        <taxon>Sar</taxon>
        <taxon>Stramenopiles</taxon>
        <taxon>Oomycota</taxon>
        <taxon>Peronosporomycetes</taxon>
        <taxon>Peronosporales</taxon>
        <taxon>Peronosporaceae</taxon>
        <taxon>Phytophthora</taxon>
    </lineage>
</organism>
<evidence type="ECO:0000313" key="1">
    <source>
        <dbReference type="EMBL" id="POM81075.1"/>
    </source>
</evidence>